<dbReference type="InterPro" id="IPR036890">
    <property type="entry name" value="HATPase_C_sf"/>
</dbReference>
<evidence type="ECO:0000256" key="1">
    <source>
        <dbReference type="ARBA" id="ARBA00000085"/>
    </source>
</evidence>
<dbReference type="InterPro" id="IPR011712">
    <property type="entry name" value="Sig_transdc_His_kin_sub3_dim/P"/>
</dbReference>
<dbReference type="EMBL" id="JACHJY010000003">
    <property type="protein sequence ID" value="MBB4981819.1"/>
    <property type="molecule type" value="Genomic_DNA"/>
</dbReference>
<keyword evidence="6 13" id="KW-0418">Kinase</keyword>
<organism evidence="13 14">
    <name type="scientific">Streptomyces nymphaeiformis</name>
    <dbReference type="NCBI Taxonomy" id="2663842"/>
    <lineage>
        <taxon>Bacteria</taxon>
        <taxon>Bacillati</taxon>
        <taxon>Actinomycetota</taxon>
        <taxon>Actinomycetes</taxon>
        <taxon>Kitasatosporales</taxon>
        <taxon>Streptomycetaceae</taxon>
        <taxon>Streptomyces</taxon>
    </lineage>
</organism>
<evidence type="ECO:0000256" key="7">
    <source>
        <dbReference type="ARBA" id="ARBA00022840"/>
    </source>
</evidence>
<dbReference type="InterPro" id="IPR050482">
    <property type="entry name" value="Sensor_HK_TwoCompSys"/>
</dbReference>
<accession>A0A7W7TYN6</accession>
<dbReference type="AlphaFoldDB" id="A0A7W7TYN6"/>
<evidence type="ECO:0000256" key="2">
    <source>
        <dbReference type="ARBA" id="ARBA00012438"/>
    </source>
</evidence>
<dbReference type="Gene3D" id="3.30.565.10">
    <property type="entry name" value="Histidine kinase-like ATPase, C-terminal domain"/>
    <property type="match status" value="1"/>
</dbReference>
<dbReference type="CDD" id="cd16917">
    <property type="entry name" value="HATPase_UhpB-NarQ-NarX-like"/>
    <property type="match status" value="1"/>
</dbReference>
<evidence type="ECO:0000256" key="5">
    <source>
        <dbReference type="ARBA" id="ARBA00022741"/>
    </source>
</evidence>
<feature type="domain" description="Histidine kinase/HSP90-like ATPase" evidence="10">
    <location>
        <begin position="348"/>
        <end position="436"/>
    </location>
</feature>
<keyword evidence="7" id="KW-0067">ATP-binding</keyword>
<sequence length="439" mass="46610">MSRYEELLGRVRGSRAFGAPPPLSRWAWAADGLLALSLAVATMIGNLNRSYVELRPAPAGTPPPGEPPPVPAPPGLPGGPGDPRPLHAVEHLLPPVEAWEAAAALLTALPLVLRRRYPLTVYWTVTVAAVVLHIGDAADDATRITFASGLVAAYSAAMYSPHRKSVAASLLTGALLYAVFPLVPKVDDDLVPLLVLLPLALVSHGVHLWRQRERVLREEQEAALRRAVEAERSRIARELHDVVTHNVSMMTIQAGAARTVLATSPELAREAMLAVEAAGRTAMSELRHVMGLLTMAADGPDPAADVALAPQPGLDRLTELTDRVRSSGVPVEVAVRGVPVELPAGVDLAAYRVVQEALTNALKHADGARVSVTVEYGAGRLRVEVSDTGGRRRRSAEPGGGHGLLGLRERLAVYGGTLDAGSRPHGGYRVRAVIPWEVP</sequence>
<dbReference type="Pfam" id="PF07730">
    <property type="entry name" value="HisKA_3"/>
    <property type="match status" value="1"/>
</dbReference>
<feature type="compositionally biased region" description="Pro residues" evidence="9">
    <location>
        <begin position="59"/>
        <end position="83"/>
    </location>
</feature>
<evidence type="ECO:0000259" key="11">
    <source>
        <dbReference type="Pfam" id="PF07730"/>
    </source>
</evidence>
<dbReference type="SUPFAM" id="SSF55874">
    <property type="entry name" value="ATPase domain of HSP90 chaperone/DNA topoisomerase II/histidine kinase"/>
    <property type="match status" value="1"/>
</dbReference>
<keyword evidence="5" id="KW-0547">Nucleotide-binding</keyword>
<feature type="domain" description="DUF7134" evidence="12">
    <location>
        <begin position="100"/>
        <end position="177"/>
    </location>
</feature>
<dbReference type="EC" id="2.7.13.3" evidence="2"/>
<dbReference type="GO" id="GO:0016020">
    <property type="term" value="C:membrane"/>
    <property type="evidence" value="ECO:0007669"/>
    <property type="project" value="InterPro"/>
</dbReference>
<dbReference type="Pfam" id="PF23539">
    <property type="entry name" value="DUF7134"/>
    <property type="match status" value="1"/>
</dbReference>
<dbReference type="GO" id="GO:0000155">
    <property type="term" value="F:phosphorelay sensor kinase activity"/>
    <property type="evidence" value="ECO:0007669"/>
    <property type="project" value="InterPro"/>
</dbReference>
<evidence type="ECO:0000313" key="13">
    <source>
        <dbReference type="EMBL" id="MBB4981819.1"/>
    </source>
</evidence>
<proteinExistence type="predicted"/>
<evidence type="ECO:0000259" key="12">
    <source>
        <dbReference type="Pfam" id="PF23539"/>
    </source>
</evidence>
<dbReference type="RefSeq" id="WP_312883130.1">
    <property type="nucleotide sequence ID" value="NZ_JACHJY010000003.1"/>
</dbReference>
<keyword evidence="3" id="KW-0597">Phosphoprotein</keyword>
<evidence type="ECO:0000256" key="8">
    <source>
        <dbReference type="ARBA" id="ARBA00023012"/>
    </source>
</evidence>
<dbReference type="GO" id="GO:0005524">
    <property type="term" value="F:ATP binding"/>
    <property type="evidence" value="ECO:0007669"/>
    <property type="project" value="UniProtKB-KW"/>
</dbReference>
<evidence type="ECO:0000259" key="10">
    <source>
        <dbReference type="Pfam" id="PF02518"/>
    </source>
</evidence>
<evidence type="ECO:0000256" key="3">
    <source>
        <dbReference type="ARBA" id="ARBA00022553"/>
    </source>
</evidence>
<comment type="catalytic activity">
    <reaction evidence="1">
        <text>ATP + protein L-histidine = ADP + protein N-phospho-L-histidine.</text>
        <dbReference type="EC" id="2.7.13.3"/>
    </reaction>
</comment>
<name>A0A7W7TYN6_9ACTN</name>
<evidence type="ECO:0000313" key="14">
    <source>
        <dbReference type="Proteomes" id="UP000582643"/>
    </source>
</evidence>
<dbReference type="Gene3D" id="1.20.5.1930">
    <property type="match status" value="1"/>
</dbReference>
<feature type="domain" description="Signal transduction histidine kinase subgroup 3 dimerisation and phosphoacceptor" evidence="11">
    <location>
        <begin position="231"/>
        <end position="293"/>
    </location>
</feature>
<comment type="caution">
    <text evidence="13">The sequence shown here is derived from an EMBL/GenBank/DDBJ whole genome shotgun (WGS) entry which is preliminary data.</text>
</comment>
<feature type="region of interest" description="Disordered" evidence="9">
    <location>
        <begin position="55"/>
        <end position="84"/>
    </location>
</feature>
<keyword evidence="8" id="KW-0902">Two-component regulatory system</keyword>
<dbReference type="PANTHER" id="PTHR24421">
    <property type="entry name" value="NITRATE/NITRITE SENSOR PROTEIN NARX-RELATED"/>
    <property type="match status" value="1"/>
</dbReference>
<dbReference type="Proteomes" id="UP000582643">
    <property type="component" value="Unassembled WGS sequence"/>
</dbReference>
<dbReference type="InterPro" id="IPR003594">
    <property type="entry name" value="HATPase_dom"/>
</dbReference>
<evidence type="ECO:0000256" key="6">
    <source>
        <dbReference type="ARBA" id="ARBA00022777"/>
    </source>
</evidence>
<dbReference type="PANTHER" id="PTHR24421:SF10">
    <property type="entry name" value="NITRATE_NITRITE SENSOR PROTEIN NARQ"/>
    <property type="match status" value="1"/>
</dbReference>
<gene>
    <name evidence="13" type="ORF">GGE06_002729</name>
</gene>
<dbReference type="GO" id="GO:0046983">
    <property type="term" value="F:protein dimerization activity"/>
    <property type="evidence" value="ECO:0007669"/>
    <property type="project" value="InterPro"/>
</dbReference>
<dbReference type="InterPro" id="IPR055558">
    <property type="entry name" value="DUF7134"/>
</dbReference>
<protein>
    <recommendedName>
        <fullName evidence="2">histidine kinase</fullName>
        <ecNumber evidence="2">2.7.13.3</ecNumber>
    </recommendedName>
</protein>
<keyword evidence="4" id="KW-0808">Transferase</keyword>
<evidence type="ECO:0000256" key="4">
    <source>
        <dbReference type="ARBA" id="ARBA00022679"/>
    </source>
</evidence>
<evidence type="ECO:0000256" key="9">
    <source>
        <dbReference type="SAM" id="MobiDB-lite"/>
    </source>
</evidence>
<dbReference type="Pfam" id="PF02518">
    <property type="entry name" value="HATPase_c"/>
    <property type="match status" value="1"/>
</dbReference>
<reference evidence="13 14" key="1">
    <citation type="submission" date="2020-08" db="EMBL/GenBank/DDBJ databases">
        <title>Genomic Encyclopedia of Type Strains, Phase III (KMG-III): the genomes of soil and plant-associated and newly described type strains.</title>
        <authorList>
            <person name="Whitman W."/>
        </authorList>
    </citation>
    <scope>NUCLEOTIDE SEQUENCE [LARGE SCALE GENOMIC DNA]</scope>
    <source>
        <strain evidence="13 14">SFB5A</strain>
    </source>
</reference>
<keyword evidence="14" id="KW-1185">Reference proteome</keyword>